<evidence type="ECO:0000256" key="5">
    <source>
        <dbReference type="ARBA" id="ARBA00022989"/>
    </source>
</evidence>
<feature type="domain" description="Lycopene cyclase" evidence="9">
    <location>
        <begin position="140"/>
        <end position="220"/>
    </location>
</feature>
<dbReference type="AlphaFoldDB" id="A0A938BV96"/>
<evidence type="ECO:0000259" key="9">
    <source>
        <dbReference type="Pfam" id="PF18916"/>
    </source>
</evidence>
<feature type="transmembrane region" description="Helical" evidence="8">
    <location>
        <begin position="72"/>
        <end position="90"/>
    </location>
</feature>
<comment type="pathway">
    <text evidence="2">Carotenoid biosynthesis.</text>
</comment>
<sequence length="269" mass="28976">MSYTYACVVYALLFLVAWAVVFALARRARAAMVWTGVVFAPAALISELWHLQDYWLPKYVVPVRIGTWHFGGVEDLVFGFALAGISAGVFETLAMRQGLPGLPRMTWHAYLRMTGLGLVGLVLIAVTTTLVQLRSMHAATVSIALTAGLVFAFRPDLAPRALLTALAFAGFFWFFYAGVMLPLYPGMIDAFWIPHGNVGIRLAGVPLEEVVWGFSAALFSGPVLRACATPMATGQGAPGMASTPTGSRTARLRLSGFGRRTTSANELDS</sequence>
<keyword evidence="3 8" id="KW-0812">Transmembrane</keyword>
<feature type="transmembrane region" description="Helical" evidence="8">
    <location>
        <begin position="31"/>
        <end position="51"/>
    </location>
</feature>
<dbReference type="GO" id="GO:0045436">
    <property type="term" value="F:lycopene beta cyclase activity"/>
    <property type="evidence" value="ECO:0007669"/>
    <property type="project" value="UniProtKB-ARBA"/>
</dbReference>
<feature type="transmembrane region" description="Helical" evidence="8">
    <location>
        <begin position="138"/>
        <end position="155"/>
    </location>
</feature>
<proteinExistence type="predicted"/>
<comment type="caution">
    <text evidence="10">The sequence shown here is derived from an EMBL/GenBank/DDBJ whole genome shotgun (WGS) entry which is preliminary data.</text>
</comment>
<reference evidence="10" key="1">
    <citation type="submission" date="2019-03" db="EMBL/GenBank/DDBJ databases">
        <title>Lake Tanganyika Metagenome-Assembled Genomes (MAGs).</title>
        <authorList>
            <person name="Tran P."/>
        </authorList>
    </citation>
    <scope>NUCLEOTIDE SEQUENCE</scope>
    <source>
        <strain evidence="10">K_DeepCast_150m_m2_040</strain>
    </source>
</reference>
<dbReference type="Pfam" id="PF18916">
    <property type="entry name" value="Lycopene_cyc"/>
    <property type="match status" value="2"/>
</dbReference>
<feature type="transmembrane region" description="Helical" evidence="8">
    <location>
        <begin position="110"/>
        <end position="131"/>
    </location>
</feature>
<keyword evidence="7" id="KW-0413">Isomerase</keyword>
<evidence type="ECO:0000256" key="1">
    <source>
        <dbReference type="ARBA" id="ARBA00004141"/>
    </source>
</evidence>
<evidence type="ECO:0000256" key="6">
    <source>
        <dbReference type="ARBA" id="ARBA00023136"/>
    </source>
</evidence>
<keyword evidence="6 8" id="KW-0472">Membrane</keyword>
<accession>A0A938BV96</accession>
<feature type="transmembrane region" description="Helical" evidence="8">
    <location>
        <begin position="7"/>
        <end position="25"/>
    </location>
</feature>
<evidence type="ECO:0000256" key="3">
    <source>
        <dbReference type="ARBA" id="ARBA00022692"/>
    </source>
</evidence>
<organism evidence="10 11">
    <name type="scientific">candidate division WOR-3 bacterium</name>
    <dbReference type="NCBI Taxonomy" id="2052148"/>
    <lineage>
        <taxon>Bacteria</taxon>
        <taxon>Bacteria division WOR-3</taxon>
    </lineage>
</organism>
<feature type="transmembrane region" description="Helical" evidence="8">
    <location>
        <begin position="161"/>
        <end position="184"/>
    </location>
</feature>
<evidence type="ECO:0000313" key="10">
    <source>
        <dbReference type="EMBL" id="MBM3332833.1"/>
    </source>
</evidence>
<feature type="domain" description="Lycopene cyclase" evidence="9">
    <location>
        <begin position="4"/>
        <end position="92"/>
    </location>
</feature>
<keyword evidence="5 8" id="KW-1133">Transmembrane helix</keyword>
<dbReference type="Proteomes" id="UP000779900">
    <property type="component" value="Unassembled WGS sequence"/>
</dbReference>
<dbReference type="EMBL" id="VGIR01000148">
    <property type="protein sequence ID" value="MBM3332833.1"/>
    <property type="molecule type" value="Genomic_DNA"/>
</dbReference>
<name>A0A938BV96_UNCW3</name>
<evidence type="ECO:0000313" key="11">
    <source>
        <dbReference type="Proteomes" id="UP000779900"/>
    </source>
</evidence>
<dbReference type="InterPro" id="IPR017825">
    <property type="entry name" value="Lycopene_cyclase_dom"/>
</dbReference>
<dbReference type="GO" id="GO:0016117">
    <property type="term" value="P:carotenoid biosynthetic process"/>
    <property type="evidence" value="ECO:0007669"/>
    <property type="project" value="UniProtKB-KW"/>
</dbReference>
<evidence type="ECO:0000256" key="2">
    <source>
        <dbReference type="ARBA" id="ARBA00004829"/>
    </source>
</evidence>
<dbReference type="GO" id="GO:0016020">
    <property type="term" value="C:membrane"/>
    <property type="evidence" value="ECO:0007669"/>
    <property type="project" value="UniProtKB-SubCell"/>
</dbReference>
<protein>
    <recommendedName>
        <fullName evidence="9">Lycopene cyclase domain-containing protein</fullName>
    </recommendedName>
</protein>
<comment type="subcellular location">
    <subcellularLocation>
        <location evidence="1">Membrane</location>
        <topology evidence="1">Multi-pass membrane protein</topology>
    </subcellularLocation>
</comment>
<evidence type="ECO:0000256" key="4">
    <source>
        <dbReference type="ARBA" id="ARBA00022746"/>
    </source>
</evidence>
<keyword evidence="4" id="KW-0125">Carotenoid biosynthesis</keyword>
<evidence type="ECO:0000256" key="7">
    <source>
        <dbReference type="ARBA" id="ARBA00023235"/>
    </source>
</evidence>
<gene>
    <name evidence="10" type="ORF">FJY68_13465</name>
</gene>
<dbReference type="GO" id="GO:0016872">
    <property type="term" value="F:intramolecular lyase activity"/>
    <property type="evidence" value="ECO:0007669"/>
    <property type="project" value="InterPro"/>
</dbReference>
<evidence type="ECO:0000256" key="8">
    <source>
        <dbReference type="SAM" id="Phobius"/>
    </source>
</evidence>